<evidence type="ECO:0000256" key="2">
    <source>
        <dbReference type="ARBA" id="ARBA00022617"/>
    </source>
</evidence>
<comment type="subcellular location">
    <subcellularLocation>
        <location evidence="1">Membrane</location>
    </subcellularLocation>
</comment>
<protein>
    <submittedName>
        <fullName evidence="9">Succinate dehydrogenase cytochrome b subunit</fullName>
    </submittedName>
</protein>
<evidence type="ECO:0000256" key="7">
    <source>
        <dbReference type="ARBA" id="ARBA00023136"/>
    </source>
</evidence>
<evidence type="ECO:0000256" key="5">
    <source>
        <dbReference type="ARBA" id="ARBA00022989"/>
    </source>
</evidence>
<dbReference type="CDD" id="cd03498">
    <property type="entry name" value="SQR_TypeB_2_TM"/>
    <property type="match status" value="1"/>
</dbReference>
<comment type="caution">
    <text evidence="9">The sequence shown here is derived from an EMBL/GenBank/DDBJ whole genome shotgun (WGS) entry which is preliminary data.</text>
</comment>
<feature type="transmembrane region" description="Helical" evidence="8">
    <location>
        <begin position="144"/>
        <end position="169"/>
    </location>
</feature>
<keyword evidence="10" id="KW-1185">Reference proteome</keyword>
<evidence type="ECO:0000256" key="8">
    <source>
        <dbReference type="SAM" id="Phobius"/>
    </source>
</evidence>
<keyword evidence="3 8" id="KW-0812">Transmembrane</keyword>
<keyword evidence="6" id="KW-0408">Iron</keyword>
<dbReference type="InterPro" id="IPR011138">
    <property type="entry name" value="Cytochrome_b-558"/>
</dbReference>
<evidence type="ECO:0000256" key="1">
    <source>
        <dbReference type="ARBA" id="ARBA00004370"/>
    </source>
</evidence>
<dbReference type="RefSeq" id="WP_214176534.1">
    <property type="nucleotide sequence ID" value="NZ_JAHCVK010000011.1"/>
</dbReference>
<accession>A0ABS5SIF3</accession>
<organism evidence="9 10">
    <name type="scientific">Geomobilimonas luticola</name>
    <dbReference type="NCBI Taxonomy" id="1114878"/>
    <lineage>
        <taxon>Bacteria</taxon>
        <taxon>Pseudomonadati</taxon>
        <taxon>Thermodesulfobacteriota</taxon>
        <taxon>Desulfuromonadia</taxon>
        <taxon>Geobacterales</taxon>
        <taxon>Geobacteraceae</taxon>
        <taxon>Geomobilimonas</taxon>
    </lineage>
</organism>
<name>A0ABS5SIF3_9BACT</name>
<dbReference type="SUPFAM" id="SSF81343">
    <property type="entry name" value="Fumarate reductase respiratory complex transmembrane subunits"/>
    <property type="match status" value="1"/>
</dbReference>
<feature type="transmembrane region" description="Helical" evidence="8">
    <location>
        <begin position="104"/>
        <end position="124"/>
    </location>
</feature>
<dbReference type="Gene3D" id="1.20.1300.10">
    <property type="entry name" value="Fumarate reductase/succinate dehydrogenase, transmembrane subunit"/>
    <property type="match status" value="1"/>
</dbReference>
<keyword evidence="7 8" id="KW-0472">Membrane</keyword>
<evidence type="ECO:0000256" key="4">
    <source>
        <dbReference type="ARBA" id="ARBA00022723"/>
    </source>
</evidence>
<dbReference type="Pfam" id="PF01127">
    <property type="entry name" value="Sdh_cyt"/>
    <property type="match status" value="1"/>
</dbReference>
<evidence type="ECO:0000256" key="3">
    <source>
        <dbReference type="ARBA" id="ARBA00022692"/>
    </source>
</evidence>
<evidence type="ECO:0000256" key="6">
    <source>
        <dbReference type="ARBA" id="ARBA00023004"/>
    </source>
</evidence>
<dbReference type="NCBIfam" id="TIGR02046">
    <property type="entry name" value="sdhC_b558_fam"/>
    <property type="match status" value="1"/>
</dbReference>
<keyword evidence="5 8" id="KW-1133">Transmembrane helix</keyword>
<reference evidence="9 10" key="1">
    <citation type="submission" date="2021-05" db="EMBL/GenBank/DDBJ databases">
        <title>The draft genome of Geobacter luticola JCM 17780.</title>
        <authorList>
            <person name="Xu Z."/>
            <person name="Masuda Y."/>
            <person name="Itoh H."/>
            <person name="Senoo K."/>
        </authorList>
    </citation>
    <scope>NUCLEOTIDE SEQUENCE [LARGE SCALE GENOMIC DNA]</scope>
    <source>
        <strain evidence="9 10">JCM 17780</strain>
    </source>
</reference>
<feature type="transmembrane region" description="Helical" evidence="8">
    <location>
        <begin position="199"/>
        <end position="220"/>
    </location>
</feature>
<keyword evidence="4" id="KW-0479">Metal-binding</keyword>
<feature type="transmembrane region" description="Helical" evidence="8">
    <location>
        <begin position="57"/>
        <end position="79"/>
    </location>
</feature>
<evidence type="ECO:0000313" key="10">
    <source>
        <dbReference type="Proteomes" id="UP000756860"/>
    </source>
</evidence>
<gene>
    <name evidence="9" type="ORF">KI810_15855</name>
</gene>
<dbReference type="EMBL" id="JAHCVK010000011">
    <property type="protein sequence ID" value="MBT0654526.1"/>
    <property type="molecule type" value="Genomic_DNA"/>
</dbReference>
<keyword evidence="2" id="KW-0349">Heme</keyword>
<feature type="transmembrane region" description="Helical" evidence="8">
    <location>
        <begin position="12"/>
        <end position="37"/>
    </location>
</feature>
<dbReference type="Proteomes" id="UP000756860">
    <property type="component" value="Unassembled WGS sequence"/>
</dbReference>
<dbReference type="InterPro" id="IPR034804">
    <property type="entry name" value="SQR/QFR_C/D"/>
</dbReference>
<proteinExistence type="predicted"/>
<evidence type="ECO:0000313" key="9">
    <source>
        <dbReference type="EMBL" id="MBT0654526.1"/>
    </source>
</evidence>
<dbReference type="InterPro" id="IPR000701">
    <property type="entry name" value="SuccDH_FuR_B_TM-su"/>
</dbReference>
<sequence length="222" mass="24488">MQLLKSTVGRKILMAITGQLMVLFVIVHLLGNSTIFVGADWLNAYAKHLHDLGPFVWVFRLAMLTFFGVHVIFGTLLTLENSTANPQKYAVNNKLEATFSSENMIWTGLLMAAFVVYHLLHFTVRVTNPEISQGIDAVGRFNVYAMVTGSFQQGIIAFVYIGAMIALFLHLSHGVQSFFQTMGWNNACTRPVISTIGKVVAVILLVGYASIPLFIFTGILKG</sequence>